<dbReference type="InterPro" id="IPR036689">
    <property type="entry name" value="ESAT-6-like_sf"/>
</dbReference>
<dbReference type="AlphaFoldDB" id="A0AAE3ZQV7"/>
<proteinExistence type="inferred from homology"/>
<accession>A0AAE3ZQV7</accession>
<sequence>MTETTTVDPAALAGAAARCDDAATELRALLDGMLARLDSGRAAWRGAGGTAFEELRAAWAHDQETLVAALTGTAVLLRATAAAYVAADDDAAVELAALFGAWGRS</sequence>
<evidence type="ECO:0000313" key="2">
    <source>
        <dbReference type="EMBL" id="MDR7323120.1"/>
    </source>
</evidence>
<dbReference type="EMBL" id="JAVDYC010000001">
    <property type="protein sequence ID" value="MDR7323120.1"/>
    <property type="molecule type" value="Genomic_DNA"/>
</dbReference>
<dbReference type="Proteomes" id="UP001183629">
    <property type="component" value="Unassembled WGS sequence"/>
</dbReference>
<dbReference type="InterPro" id="IPR010310">
    <property type="entry name" value="T7SS_ESAT-6-like"/>
</dbReference>
<dbReference type="RefSeq" id="WP_310414524.1">
    <property type="nucleotide sequence ID" value="NZ_JAVDYC010000001.1"/>
</dbReference>
<dbReference type="Pfam" id="PF06013">
    <property type="entry name" value="WXG100"/>
    <property type="match status" value="1"/>
</dbReference>
<name>A0AAE3ZQV7_9ACTN</name>
<organism evidence="2 3">
    <name type="scientific">Catenuloplanes niger</name>
    <dbReference type="NCBI Taxonomy" id="587534"/>
    <lineage>
        <taxon>Bacteria</taxon>
        <taxon>Bacillati</taxon>
        <taxon>Actinomycetota</taxon>
        <taxon>Actinomycetes</taxon>
        <taxon>Micromonosporales</taxon>
        <taxon>Micromonosporaceae</taxon>
        <taxon>Catenuloplanes</taxon>
    </lineage>
</organism>
<evidence type="ECO:0000313" key="3">
    <source>
        <dbReference type="Proteomes" id="UP001183629"/>
    </source>
</evidence>
<dbReference type="NCBIfam" id="TIGR03930">
    <property type="entry name" value="WXG100_ESAT6"/>
    <property type="match status" value="1"/>
</dbReference>
<dbReference type="SUPFAM" id="SSF140453">
    <property type="entry name" value="EsxAB dimer-like"/>
    <property type="match status" value="1"/>
</dbReference>
<gene>
    <name evidence="2" type="ORF">J2S44_003370</name>
</gene>
<dbReference type="Gene3D" id="1.10.287.1060">
    <property type="entry name" value="ESAT-6-like"/>
    <property type="match status" value="1"/>
</dbReference>
<comment type="similarity">
    <text evidence="1">Belongs to the WXG100 family.</text>
</comment>
<evidence type="ECO:0000256" key="1">
    <source>
        <dbReference type="RuleBase" id="RU362001"/>
    </source>
</evidence>
<keyword evidence="3" id="KW-1185">Reference proteome</keyword>
<protein>
    <recommendedName>
        <fullName evidence="1">ESAT-6-like protein</fullName>
    </recommendedName>
</protein>
<reference evidence="2 3" key="1">
    <citation type="submission" date="2023-07" db="EMBL/GenBank/DDBJ databases">
        <title>Sequencing the genomes of 1000 actinobacteria strains.</title>
        <authorList>
            <person name="Klenk H.-P."/>
        </authorList>
    </citation>
    <scope>NUCLEOTIDE SEQUENCE [LARGE SCALE GENOMIC DNA]</scope>
    <source>
        <strain evidence="2 3">DSM 44711</strain>
    </source>
</reference>
<comment type="caution">
    <text evidence="2">The sequence shown here is derived from an EMBL/GenBank/DDBJ whole genome shotgun (WGS) entry which is preliminary data.</text>
</comment>